<feature type="signal peptide" evidence="4">
    <location>
        <begin position="1"/>
        <end position="30"/>
    </location>
</feature>
<dbReference type="PATRIC" id="fig|796937.3.peg.76"/>
<dbReference type="RefSeq" id="WP_009524311.1">
    <property type="nucleotide sequence ID" value="NZ_JH414546.1"/>
</dbReference>
<dbReference type="BioCyc" id="EBAC796937-HMP:GMGH-74-MONOMER"/>
<evidence type="ECO:0000313" key="7">
    <source>
        <dbReference type="Proteomes" id="UP000006437"/>
    </source>
</evidence>
<feature type="coiled-coil region" evidence="2">
    <location>
        <begin position="1104"/>
        <end position="1207"/>
    </location>
</feature>
<dbReference type="PROSITE" id="PS51257">
    <property type="entry name" value="PROKAR_LIPOPROTEIN"/>
    <property type="match status" value="1"/>
</dbReference>
<dbReference type="Pfam" id="PF00395">
    <property type="entry name" value="SLH"/>
    <property type="match status" value="3"/>
</dbReference>
<feature type="coiled-coil region" evidence="2">
    <location>
        <begin position="1487"/>
        <end position="1534"/>
    </location>
</feature>
<dbReference type="InterPro" id="IPR037250">
    <property type="entry name" value="NEAT_dom_sf"/>
</dbReference>
<sequence length="1986" mass="223608">MEIKQKLKSCLSMLIAFTVGFSCISPTAFADENNLGAKRKQVIGVADRILERDDLATRFRGTTYTDNENYDNFSDTLWYNTWENAQKWKFKANGLSENECDNAIGEMLYNEAVYGFPMSHFLKKDGLYKGPYKIVKVKKIAGKKYYQEIYKKEKDSDNNDIELNDIKALFDENVRIIKEGNSYDIQMNVKTDKVQSLSAAYINRIAGKEVYREYIKDPVNNEKDGGFLLGGIPGELTGENIVVFDMTYVDASGSKRTLEPFGIEIDYAALQRKNDWELPNYKKNLLDKAQEFQMNTSAIMSSEDAKYVDKHKKKIIDKALSEIDEFIKSDDISYDRFYEIANPIIDMEYGFKMIPGIKNMIDIHKSSIGTLYTNKTYSQKSLDEFEKYLDDLEKDLTFKTLKDLVLDSYKVNNASMIMLRYNTSKLEELIKQAGAKKQSDYTVESYLKMLQVKAEAEKWVELCKVYKDPSNETSTLEKKLEKALKDLVPTKPEVEKVKLTLIGENITSTPQAGDIEKGTEIVITLTPDTNKVVKVFTVNDVDKKSKLQDNKYKFNIQENTTVKVEYENKPQIEEKVYTVDVKFLNADGIGSLSMANQCLDSRAKLVMGKENKLMLKLMPMYKENSPTGIIDKIYYYDIDHTKVELKTLETKKIKISYQEYEQEYVYPTKVEMPVDGESNKISMHMTVKSPMLGNDPHPNDAILTIDYENKTDGYEEEQDNDKKKELSDAVYYLQEGLKTYSYLIPPKMQKETRNLIAEGKKVLNNYSATPEQIDEMLAKITKQREKINKLISVHRLYEDAKATYKDDVESGKYSKESMEAMKKVLDRAAELISKQDITDEDIDELLSMDLANIYKLERYNTSKLQEEIKKSKEVLNNGKTYTKETKEALEIVIEKAEKYVNDAKETRWIADERESLIKELQEKVGELKVTQAPEVDKTPLVNKIAEAEAIAQGKKTDVAYQELQNAIQTAKQKLNTINTVEALKNAVNELQAAIDKFNSSADIPQELDKTPLVNKIAEAESITQGKKTSAAYQELQNAIQTAKQKLNTINTVEALKNAVNELQAAIDKFNSSADIPQELDKTPLVNKIAEAEAIAQGKKTDVAYQELQNAIQTAKQKLNTINTVEDLQAAVNELDNAINTFKLSADAPETPLQKLYREFSEEIEAAKSLTDEGDKFPQAYNVLQSAIEKAETELNENKDNIHALKLSFNNFKISVVEYKDSNYTALEEIENILKQKDPDEYIMAQGVISATIYKLNDQEPSMADKSLVKPVRILLTNKGYRLVLAFRSANMGFLKGFLGELYADKNQGFNILEPISTYNVIDVYNDPETGKDIKMKGNKYPKETIVSIDKNTNLLPVKVYIPALENMSPGDGTKKANIQFDWNTLEINKVFTTSLKNKIAEAESITQGKKTSAAYQELQNAVQTAKQKLNTVNTIDDLQNAVNELQAAIDKFNSSADIPQELDKTPLVNKIAEAEAIAQGKKTDAAYQELQNAVQTAKQKLNTVNTIDDLQNAVNELQAAIDKFNSSADVLQEKVYTVNAKLIQIDTTTPMTLGTSMNKIIKLSEKNNTVKYEIQFKPFTENGKTLNIVELYSIENGESKKAKIIENSADEYNKTFIFTRQTLQEPDIMLDILTDLNIDKKENMQKFSLVFDWTTKKDFKKEPEKPVEEKVNLTLTGENISSNPAAGQIAKGTNVTVTVVPASNKEVQSFTVNGADKKSDLINNQYTFNIDRDTQINVEYKDITSPGNNNSGSGGGGGSSSSSENSGSTERGSSNNTVKETKQNETVTITEEEVAKSAPSVKNIKFKDVKDNHWAIDAIKFLAQKGIMVGTGNGNFEPNGKLSKVMLISILARISGDEIENAEKTNFTDIPQNAWYKNDVAWAVKIGIISVSGNKFNPNASLTRSETTVIIGKYLGNKNIKLEETNKQINFKDSKDIPASSMQYVEKLAKYGIIKGDASGKFNPESSLTRAETASIITRLIKAVGK</sequence>
<accession>G9WXI5</accession>
<keyword evidence="2" id="KW-0175">Coiled coil</keyword>
<dbReference type="PROSITE" id="PS51272">
    <property type="entry name" value="SLH"/>
    <property type="match status" value="3"/>
</dbReference>
<comment type="caution">
    <text evidence="6">The sequence shown here is derived from an EMBL/GenBank/DDBJ whole genome shotgun (WGS) entry which is preliminary data.</text>
</comment>
<gene>
    <name evidence="6" type="ORF">HMPREF9629_00074</name>
</gene>
<dbReference type="InterPro" id="IPR001119">
    <property type="entry name" value="SLH_dom"/>
</dbReference>
<protein>
    <recommendedName>
        <fullName evidence="5">SLH domain-containing protein</fullName>
    </recommendedName>
</protein>
<reference evidence="6 7" key="1">
    <citation type="submission" date="2011-08" db="EMBL/GenBank/DDBJ databases">
        <title>The Genome Sequence of Eubacteriaceae bacterium ACC19a.</title>
        <authorList>
            <consortium name="The Broad Institute Genome Sequencing Platform"/>
            <person name="Earl A."/>
            <person name="Ward D."/>
            <person name="Feldgarden M."/>
            <person name="Gevers D."/>
            <person name="Sizova M."/>
            <person name="Hazen A."/>
            <person name="Epstein S."/>
            <person name="Young S.K."/>
            <person name="Zeng Q."/>
            <person name="Gargeya S."/>
            <person name="Fitzgerald M."/>
            <person name="Haas B."/>
            <person name="Abouelleil A."/>
            <person name="Alvarado L."/>
            <person name="Arachchi H.M."/>
            <person name="Berlin A."/>
            <person name="Brown A."/>
            <person name="Chapman S.B."/>
            <person name="Chen Z."/>
            <person name="Dunbar C."/>
            <person name="Freedman E."/>
            <person name="Gearin G."/>
            <person name="Gellesch M."/>
            <person name="Goldberg J."/>
            <person name="Griggs A."/>
            <person name="Gujja S."/>
            <person name="Heiman D."/>
            <person name="Howarth C."/>
            <person name="Larson L."/>
            <person name="Lui A."/>
            <person name="MacDonald P.J.P."/>
            <person name="Montmayeur A."/>
            <person name="Murphy C."/>
            <person name="Neiman D."/>
            <person name="Pearson M."/>
            <person name="Priest M."/>
            <person name="Roberts A."/>
            <person name="Saif S."/>
            <person name="Shea T."/>
            <person name="Shenoy N."/>
            <person name="Sisk P."/>
            <person name="Stolte C."/>
            <person name="Sykes S."/>
            <person name="Wortman J."/>
            <person name="Nusbaum C."/>
            <person name="Birren B."/>
        </authorList>
    </citation>
    <scope>NUCLEOTIDE SEQUENCE [LARGE SCALE GENOMIC DNA]</scope>
    <source>
        <strain evidence="6 7">ACC19a</strain>
    </source>
</reference>
<feature type="compositionally biased region" description="Low complexity" evidence="3">
    <location>
        <begin position="1760"/>
        <end position="1777"/>
    </location>
</feature>
<organism evidence="6 7">
    <name type="scientific">Peptoanaerobacter stomatis</name>
    <dbReference type="NCBI Taxonomy" id="796937"/>
    <lineage>
        <taxon>Bacteria</taxon>
        <taxon>Bacillati</taxon>
        <taxon>Bacillota</taxon>
        <taxon>Clostridia</taxon>
        <taxon>Peptostreptococcales</taxon>
        <taxon>Filifactoraceae</taxon>
        <taxon>Peptoanaerobacter</taxon>
    </lineage>
</organism>
<feature type="coiled-coil region" evidence="2">
    <location>
        <begin position="960"/>
        <end position="1000"/>
    </location>
</feature>
<feature type="domain" description="SLH" evidence="5">
    <location>
        <begin position="1802"/>
        <end position="1865"/>
    </location>
</feature>
<keyword evidence="4" id="KW-0732">Signal</keyword>
<feature type="domain" description="SLH" evidence="5">
    <location>
        <begin position="1928"/>
        <end position="1986"/>
    </location>
</feature>
<dbReference type="EMBL" id="AFZE01000001">
    <property type="protein sequence ID" value="EHL16832.1"/>
    <property type="molecule type" value="Genomic_DNA"/>
</dbReference>
<dbReference type="HOGENOM" id="CLU_001814_0_0_9"/>
<feature type="domain" description="SLH" evidence="5">
    <location>
        <begin position="1866"/>
        <end position="1925"/>
    </location>
</feature>
<evidence type="ECO:0000256" key="1">
    <source>
        <dbReference type="ARBA" id="ARBA00022737"/>
    </source>
</evidence>
<feature type="chain" id="PRO_5003527896" description="SLH domain-containing protein" evidence="4">
    <location>
        <begin position="31"/>
        <end position="1986"/>
    </location>
</feature>
<keyword evidence="1" id="KW-0677">Repeat</keyword>
<evidence type="ECO:0000256" key="3">
    <source>
        <dbReference type="SAM" id="MobiDB-lite"/>
    </source>
</evidence>
<evidence type="ECO:0000313" key="6">
    <source>
        <dbReference type="EMBL" id="EHL16832.1"/>
    </source>
</evidence>
<feature type="coiled-coil region" evidence="2">
    <location>
        <begin position="886"/>
        <end position="930"/>
    </location>
</feature>
<evidence type="ECO:0000256" key="4">
    <source>
        <dbReference type="SAM" id="SignalP"/>
    </source>
</evidence>
<evidence type="ECO:0000259" key="5">
    <source>
        <dbReference type="PROSITE" id="PS51272"/>
    </source>
</evidence>
<feature type="coiled-coil region" evidence="2">
    <location>
        <begin position="1415"/>
        <end position="1455"/>
    </location>
</feature>
<dbReference type="Gene3D" id="1.20.1270.90">
    <property type="entry name" value="AF1782-like"/>
    <property type="match status" value="4"/>
</dbReference>
<evidence type="ECO:0000256" key="2">
    <source>
        <dbReference type="SAM" id="Coils"/>
    </source>
</evidence>
<name>G9WXI5_9FIRM</name>
<dbReference type="Proteomes" id="UP000006437">
    <property type="component" value="Unassembled WGS sequence"/>
</dbReference>
<feature type="region of interest" description="Disordered" evidence="3">
    <location>
        <begin position="1741"/>
        <end position="1786"/>
    </location>
</feature>
<proteinExistence type="predicted"/>
<dbReference type="Gene3D" id="2.60.40.1850">
    <property type="match status" value="1"/>
</dbReference>
<feature type="coiled-coil region" evidence="2">
    <location>
        <begin position="1032"/>
        <end position="1072"/>
    </location>
</feature>